<dbReference type="RefSeq" id="WP_270076824.1">
    <property type="nucleotide sequence ID" value="NZ_CP115174.1"/>
</dbReference>
<dbReference type="Proteomes" id="UP001210865">
    <property type="component" value="Chromosome"/>
</dbReference>
<protein>
    <submittedName>
        <fullName evidence="1">Uncharacterized protein</fullName>
    </submittedName>
</protein>
<sequence length="126" mass="13572">MIRLPAERARDTLLRAMEPFAAPFTTITATSQDWASGLFYGARHRLALRIEGGDAAIRAAQLQAALPEMELAMAQGFVADLHVVRLDENGPILAIEALTIDDPEQANRVAHVARTGAVNRAGRPAC</sequence>
<evidence type="ECO:0000313" key="1">
    <source>
        <dbReference type="EMBL" id="WBO22176.1"/>
    </source>
</evidence>
<keyword evidence="2" id="KW-1185">Reference proteome</keyword>
<organism evidence="1 2">
    <name type="scientific">Sphingomonas abietis</name>
    <dbReference type="NCBI Taxonomy" id="3012344"/>
    <lineage>
        <taxon>Bacteria</taxon>
        <taxon>Pseudomonadati</taxon>
        <taxon>Pseudomonadota</taxon>
        <taxon>Alphaproteobacteria</taxon>
        <taxon>Sphingomonadales</taxon>
        <taxon>Sphingomonadaceae</taxon>
        <taxon>Sphingomonas</taxon>
    </lineage>
</organism>
<accession>A0ABY7NRQ1</accession>
<proteinExistence type="predicted"/>
<name>A0ABY7NRQ1_9SPHN</name>
<evidence type="ECO:0000313" key="2">
    <source>
        <dbReference type="Proteomes" id="UP001210865"/>
    </source>
</evidence>
<gene>
    <name evidence="1" type="ORF">PBT88_18810</name>
</gene>
<dbReference type="EMBL" id="CP115174">
    <property type="protein sequence ID" value="WBO22176.1"/>
    <property type="molecule type" value="Genomic_DNA"/>
</dbReference>
<reference evidence="1 2" key="1">
    <citation type="submission" date="2022-12" db="EMBL/GenBank/DDBJ databases">
        <title>Sphingomonas abieness sp. nov., an endophytic bacterium isolated from Abies koreana.</title>
        <authorList>
            <person name="Jiang L."/>
            <person name="Lee J."/>
        </authorList>
    </citation>
    <scope>NUCLEOTIDE SEQUENCE [LARGE SCALE GENOMIC DNA]</scope>
    <source>
        <strain evidence="2">PAMB 00755</strain>
    </source>
</reference>